<evidence type="ECO:0000313" key="1">
    <source>
        <dbReference type="EMBL" id="MPM25232.1"/>
    </source>
</evidence>
<proteinExistence type="predicted"/>
<accession>A0A644Y9C1</accession>
<sequence length="52" mass="6126">MIIIVKVRNNGGKMILNNIICERRVYQENNKKHNHSYGQFILPINENLNTET</sequence>
<dbReference type="AlphaFoldDB" id="A0A644Y9C1"/>
<gene>
    <name evidence="1" type="ORF">SDC9_71722</name>
</gene>
<organism evidence="1">
    <name type="scientific">bioreactor metagenome</name>
    <dbReference type="NCBI Taxonomy" id="1076179"/>
    <lineage>
        <taxon>unclassified sequences</taxon>
        <taxon>metagenomes</taxon>
        <taxon>ecological metagenomes</taxon>
    </lineage>
</organism>
<protein>
    <submittedName>
        <fullName evidence="1">Uncharacterized protein</fullName>
    </submittedName>
</protein>
<name>A0A644Y9C1_9ZZZZ</name>
<reference evidence="1" key="1">
    <citation type="submission" date="2019-08" db="EMBL/GenBank/DDBJ databases">
        <authorList>
            <person name="Kucharzyk K."/>
            <person name="Murdoch R.W."/>
            <person name="Higgins S."/>
            <person name="Loffler F."/>
        </authorList>
    </citation>
    <scope>NUCLEOTIDE SEQUENCE</scope>
</reference>
<comment type="caution">
    <text evidence="1">The sequence shown here is derived from an EMBL/GenBank/DDBJ whole genome shotgun (WGS) entry which is preliminary data.</text>
</comment>
<dbReference type="EMBL" id="VSSQ01004446">
    <property type="protein sequence ID" value="MPM25232.1"/>
    <property type="molecule type" value="Genomic_DNA"/>
</dbReference>